<accession>A0A5P6P859</accession>
<dbReference type="KEGG" id="bbet:F8237_20010"/>
<evidence type="ECO:0000313" key="2">
    <source>
        <dbReference type="EMBL" id="QFI74491.1"/>
    </source>
</evidence>
<evidence type="ECO:0000256" key="1">
    <source>
        <dbReference type="SAM" id="SignalP"/>
    </source>
</evidence>
<feature type="signal peptide" evidence="1">
    <location>
        <begin position="1"/>
        <end position="28"/>
    </location>
</feature>
<keyword evidence="1" id="KW-0732">Signal</keyword>
<dbReference type="EMBL" id="CP044543">
    <property type="protein sequence ID" value="QFI74491.1"/>
    <property type="molecule type" value="Genomic_DNA"/>
</dbReference>
<reference evidence="3" key="1">
    <citation type="submission" date="2019-10" db="EMBL/GenBank/DDBJ databases">
        <title>Complete Genome Sequence of Bradyrhizobium betae type strain PL7HG1T.</title>
        <authorList>
            <person name="Bromfield E.S.P."/>
            <person name="Cloutier S."/>
        </authorList>
    </citation>
    <scope>NUCLEOTIDE SEQUENCE [LARGE SCALE GENOMIC DNA]</scope>
    <source>
        <strain evidence="3">PL7HG1</strain>
    </source>
</reference>
<feature type="chain" id="PRO_5024877662" evidence="1">
    <location>
        <begin position="29"/>
        <end position="172"/>
    </location>
</feature>
<proteinExistence type="predicted"/>
<dbReference type="RefSeq" id="WP_151647227.1">
    <property type="nucleotide sequence ID" value="NZ_CP044543.1"/>
</dbReference>
<evidence type="ECO:0000313" key="3">
    <source>
        <dbReference type="Proteomes" id="UP000325641"/>
    </source>
</evidence>
<dbReference type="AlphaFoldDB" id="A0A5P6P859"/>
<dbReference type="OrthoDB" id="8229602at2"/>
<dbReference type="Proteomes" id="UP000325641">
    <property type="component" value="Chromosome"/>
</dbReference>
<protein>
    <submittedName>
        <fullName evidence="2">Uncharacterized protein</fullName>
    </submittedName>
</protein>
<sequence length="172" mass="18642">MTDWLRMSICIGAVAVVASVALGSSARAAEGDVQWRVSDQDHSALLVTADSEATDNLGPLLFHCKKGSGRATAEGDMSEDARSAIAATMLHDEEPNLVVTPEDASAFGPEFFTGMNGWRYRFQLSVTGPAFEQFERTGGFRFKLGDSSVSSDFKLGLENIRKFQELCKRPAT</sequence>
<gene>
    <name evidence="2" type="ORF">F8237_20010</name>
</gene>
<organism evidence="2 3">
    <name type="scientific">Bradyrhizobium betae</name>
    <dbReference type="NCBI Taxonomy" id="244734"/>
    <lineage>
        <taxon>Bacteria</taxon>
        <taxon>Pseudomonadati</taxon>
        <taxon>Pseudomonadota</taxon>
        <taxon>Alphaproteobacteria</taxon>
        <taxon>Hyphomicrobiales</taxon>
        <taxon>Nitrobacteraceae</taxon>
        <taxon>Bradyrhizobium</taxon>
    </lineage>
</organism>
<name>A0A5P6P859_9BRAD</name>